<feature type="compositionally biased region" description="Basic and acidic residues" evidence="1">
    <location>
        <begin position="243"/>
        <end position="258"/>
    </location>
</feature>
<protein>
    <recommendedName>
        <fullName evidence="4">DUF3102 domain-containing protein</fullName>
    </recommendedName>
</protein>
<feature type="region of interest" description="Disordered" evidence="1">
    <location>
        <begin position="237"/>
        <end position="374"/>
    </location>
</feature>
<comment type="caution">
    <text evidence="2">The sequence shown here is derived from an EMBL/GenBank/DDBJ whole genome shotgun (WGS) entry which is preliminary data.</text>
</comment>
<evidence type="ECO:0000313" key="2">
    <source>
        <dbReference type="EMBL" id="NDO67218.1"/>
    </source>
</evidence>
<evidence type="ECO:0000313" key="3">
    <source>
        <dbReference type="Proteomes" id="UP000474104"/>
    </source>
</evidence>
<name>A0A9X5C670_9FIRM</name>
<dbReference type="EMBL" id="VIRB01000001">
    <property type="protein sequence ID" value="NDO67218.1"/>
    <property type="molecule type" value="Genomic_DNA"/>
</dbReference>
<reference evidence="2 3" key="1">
    <citation type="submission" date="2019-07" db="EMBL/GenBank/DDBJ databases">
        <title>Draft genome sequences of 15 bacterial species constituting the stable defined intestinal microbiota of the GM15 gnotobiotic mouse model.</title>
        <authorList>
            <person name="Elie C."/>
            <person name="Mathieu A."/>
            <person name="Saliou A."/>
            <person name="Darnaud M."/>
            <person name="Leulier F."/>
            <person name="Tamellini A."/>
        </authorList>
    </citation>
    <scope>NUCLEOTIDE SEQUENCE [LARGE SCALE GENOMIC DNA]</scope>
    <source>
        <strain evidence="3">ASF 502</strain>
    </source>
</reference>
<proteinExistence type="predicted"/>
<evidence type="ECO:0000256" key="1">
    <source>
        <dbReference type="SAM" id="MobiDB-lite"/>
    </source>
</evidence>
<dbReference type="RefSeq" id="WP_162205243.1">
    <property type="nucleotide sequence ID" value="NZ_VIRB01000001.1"/>
</dbReference>
<dbReference type="AlphaFoldDB" id="A0A9X5C670"/>
<feature type="compositionally biased region" description="Acidic residues" evidence="1">
    <location>
        <begin position="362"/>
        <end position="374"/>
    </location>
</feature>
<gene>
    <name evidence="2" type="ORF">FMM80_00100</name>
</gene>
<organism evidence="2 3">
    <name type="scientific">Schaedlerella arabinosiphila</name>
    <dbReference type="NCBI Taxonomy" id="2044587"/>
    <lineage>
        <taxon>Bacteria</taxon>
        <taxon>Bacillati</taxon>
        <taxon>Bacillota</taxon>
        <taxon>Clostridia</taxon>
        <taxon>Lachnospirales</taxon>
        <taxon>Lachnospiraceae</taxon>
        <taxon>Schaedlerella</taxon>
    </lineage>
</organism>
<sequence>MEYVQMTLTDWVEMKQKLRRELLGIKQSFVRIGFMLRQIEEQKLYENDGYKSIAEFAKAELGLEASTTSRFISINREYSADGYSEILSPEYAELGRSQLEEMLKLPEEDRCMVQPETSRQDIRDLKKFNKAEPEMGVADDLREVIENFYKDNEEILNAVFSEKDLGTEKENIKSLAEIINPSGNRSYKKGLFFLIMYEDKIAVKKFGASPQEMTWEEFIGVTVDIFRDAAEGGNTWQRYFGQKGHDAKGQEELQKPGEEESAGQQTPDEKDPARQQAPDEKDPARQQVPDEKDPAGQQTLDEKDPARQQALDEKDPARQQALGKENESQLVGKNIIENPVDGCSETEETAIAPAQKTPENTGPEEDSAEPEAGMDMEGIQERNREEDEIPGQMEITKDMPEYCPQFMNEPEEQESGKTNQTAIAPAQKMPENTEPEAGIQEAENPEGIDRPYGTRKAYLDKQTEYTAALYIAESIKGMRNMTFTEMTDSGRWEKWLKTEVDDHGEEIDIVE</sequence>
<dbReference type="Proteomes" id="UP000474104">
    <property type="component" value="Unassembled WGS sequence"/>
</dbReference>
<feature type="compositionally biased region" description="Basic and acidic residues" evidence="1">
    <location>
        <begin position="267"/>
        <end position="317"/>
    </location>
</feature>
<feature type="region of interest" description="Disordered" evidence="1">
    <location>
        <begin position="409"/>
        <end position="453"/>
    </location>
</feature>
<evidence type="ECO:0008006" key="4">
    <source>
        <dbReference type="Google" id="ProtNLM"/>
    </source>
</evidence>
<accession>A0A9X5C670</accession>